<dbReference type="SUPFAM" id="SSF55729">
    <property type="entry name" value="Acyl-CoA N-acyltransferases (Nat)"/>
    <property type="match status" value="1"/>
</dbReference>
<name>A0AAW4XUD8_9BURK</name>
<proteinExistence type="predicted"/>
<accession>A0AAW4XUD8</accession>
<dbReference type="AlphaFoldDB" id="A0AAW4XUD8"/>
<feature type="region of interest" description="Disordered" evidence="3">
    <location>
        <begin position="163"/>
        <end position="185"/>
    </location>
</feature>
<feature type="domain" description="N-acetyltransferase" evidence="4">
    <location>
        <begin position="6"/>
        <end position="162"/>
    </location>
</feature>
<keyword evidence="6" id="KW-1185">Reference proteome</keyword>
<evidence type="ECO:0000313" key="5">
    <source>
        <dbReference type="EMBL" id="MCD2164703.1"/>
    </source>
</evidence>
<protein>
    <submittedName>
        <fullName evidence="5">GNAT family N-acetyltransferase</fullName>
    </submittedName>
</protein>
<dbReference type="Gene3D" id="3.40.630.30">
    <property type="match status" value="1"/>
</dbReference>
<dbReference type="CDD" id="cd04301">
    <property type="entry name" value="NAT_SF"/>
    <property type="match status" value="1"/>
</dbReference>
<evidence type="ECO:0000256" key="1">
    <source>
        <dbReference type="ARBA" id="ARBA00022679"/>
    </source>
</evidence>
<keyword evidence="1" id="KW-0808">Transferase</keyword>
<evidence type="ECO:0000259" key="4">
    <source>
        <dbReference type="PROSITE" id="PS51186"/>
    </source>
</evidence>
<dbReference type="RefSeq" id="WP_230772290.1">
    <property type="nucleotide sequence ID" value="NZ_JAJNCT010000005.1"/>
</dbReference>
<dbReference type="PROSITE" id="PS51186">
    <property type="entry name" value="GNAT"/>
    <property type="match status" value="1"/>
</dbReference>
<gene>
    <name evidence="5" type="ORF">LPW39_06085</name>
</gene>
<dbReference type="PANTHER" id="PTHR43877:SF2">
    <property type="entry name" value="AMINOALKYLPHOSPHONATE N-ACETYLTRANSFERASE-RELATED"/>
    <property type="match status" value="1"/>
</dbReference>
<dbReference type="InterPro" id="IPR050832">
    <property type="entry name" value="Bact_Acetyltransf"/>
</dbReference>
<evidence type="ECO:0000256" key="2">
    <source>
        <dbReference type="ARBA" id="ARBA00023315"/>
    </source>
</evidence>
<dbReference type="Pfam" id="PF00583">
    <property type="entry name" value="Acetyltransf_1"/>
    <property type="match status" value="1"/>
</dbReference>
<keyword evidence="2" id="KW-0012">Acyltransferase</keyword>
<evidence type="ECO:0000256" key="3">
    <source>
        <dbReference type="SAM" id="MobiDB-lite"/>
    </source>
</evidence>
<comment type="caution">
    <text evidence="5">The sequence shown here is derived from an EMBL/GenBank/DDBJ whole genome shotgun (WGS) entry which is preliminary data.</text>
</comment>
<dbReference type="InterPro" id="IPR000182">
    <property type="entry name" value="GNAT_dom"/>
</dbReference>
<sequence>MRSDLFVYTSLQDPRALPLIEELGREYESRYGDFYLQESAVPEIERYPAEVFTPAQGGNFLLLLRKGRAVAGGAFKRLDADTAEFKRIWTDSSLRRQGLARSVLVELEAQALRQGYQRVYLTTGFRQPEAVGLYLGHGYRRLFDPTADLQALRKLPFEKQLSLAPRSHSPLPSTHPLQAPMLSGV</sequence>
<reference evidence="5 6" key="1">
    <citation type="submission" date="2021-11" db="EMBL/GenBank/DDBJ databases">
        <title>Genome sequence.</title>
        <authorList>
            <person name="Sun Q."/>
        </authorList>
    </citation>
    <scope>NUCLEOTIDE SEQUENCE [LARGE SCALE GENOMIC DNA]</scope>
    <source>
        <strain evidence="5 6">KCTC 12005</strain>
    </source>
</reference>
<dbReference type="InterPro" id="IPR016181">
    <property type="entry name" value="Acyl_CoA_acyltransferase"/>
</dbReference>
<dbReference type="EMBL" id="JAJNCT010000005">
    <property type="protein sequence ID" value="MCD2164703.1"/>
    <property type="molecule type" value="Genomic_DNA"/>
</dbReference>
<dbReference type="PANTHER" id="PTHR43877">
    <property type="entry name" value="AMINOALKYLPHOSPHONATE N-ACETYLTRANSFERASE-RELATED-RELATED"/>
    <property type="match status" value="1"/>
</dbReference>
<dbReference type="Proteomes" id="UP001199260">
    <property type="component" value="Unassembled WGS sequence"/>
</dbReference>
<organism evidence="5 6">
    <name type="scientific">Comamonas koreensis</name>
    <dbReference type="NCBI Taxonomy" id="160825"/>
    <lineage>
        <taxon>Bacteria</taxon>
        <taxon>Pseudomonadati</taxon>
        <taxon>Pseudomonadota</taxon>
        <taxon>Betaproteobacteria</taxon>
        <taxon>Burkholderiales</taxon>
        <taxon>Comamonadaceae</taxon>
        <taxon>Comamonas</taxon>
    </lineage>
</organism>
<evidence type="ECO:0000313" key="6">
    <source>
        <dbReference type="Proteomes" id="UP001199260"/>
    </source>
</evidence>
<dbReference type="GO" id="GO:0016747">
    <property type="term" value="F:acyltransferase activity, transferring groups other than amino-acyl groups"/>
    <property type="evidence" value="ECO:0007669"/>
    <property type="project" value="InterPro"/>
</dbReference>